<evidence type="ECO:0000313" key="2">
    <source>
        <dbReference type="Proteomes" id="UP000604825"/>
    </source>
</evidence>
<protein>
    <submittedName>
        <fullName evidence="1">Uncharacterized protein</fullName>
    </submittedName>
</protein>
<dbReference type="AlphaFoldDB" id="A0A811SC23"/>
<reference evidence="1" key="1">
    <citation type="submission" date="2020-10" db="EMBL/GenBank/DDBJ databases">
        <authorList>
            <person name="Han B."/>
            <person name="Lu T."/>
            <person name="Zhao Q."/>
            <person name="Huang X."/>
            <person name="Zhao Y."/>
        </authorList>
    </citation>
    <scope>NUCLEOTIDE SEQUENCE</scope>
</reference>
<accession>A0A811SC23</accession>
<evidence type="ECO:0000313" key="1">
    <source>
        <dbReference type="EMBL" id="CAD6340209.1"/>
    </source>
</evidence>
<organism evidence="1 2">
    <name type="scientific">Miscanthus lutarioriparius</name>
    <dbReference type="NCBI Taxonomy" id="422564"/>
    <lineage>
        <taxon>Eukaryota</taxon>
        <taxon>Viridiplantae</taxon>
        <taxon>Streptophyta</taxon>
        <taxon>Embryophyta</taxon>
        <taxon>Tracheophyta</taxon>
        <taxon>Spermatophyta</taxon>
        <taxon>Magnoliopsida</taxon>
        <taxon>Liliopsida</taxon>
        <taxon>Poales</taxon>
        <taxon>Poaceae</taxon>
        <taxon>PACMAD clade</taxon>
        <taxon>Panicoideae</taxon>
        <taxon>Andropogonodae</taxon>
        <taxon>Andropogoneae</taxon>
        <taxon>Saccharinae</taxon>
        <taxon>Miscanthus</taxon>
    </lineage>
</organism>
<keyword evidence="2" id="KW-1185">Reference proteome</keyword>
<comment type="caution">
    <text evidence="1">The sequence shown here is derived from an EMBL/GenBank/DDBJ whole genome shotgun (WGS) entry which is preliminary data.</text>
</comment>
<dbReference type="EMBL" id="CAJGYO010000019">
    <property type="protein sequence ID" value="CAD6340209.1"/>
    <property type="molecule type" value="Genomic_DNA"/>
</dbReference>
<proteinExistence type="predicted"/>
<dbReference type="Proteomes" id="UP000604825">
    <property type="component" value="Unassembled WGS sequence"/>
</dbReference>
<gene>
    <name evidence="1" type="ORF">NCGR_LOCUS64307</name>
</gene>
<sequence length="81" mass="8993">MAVRDGEGPILDQSITFAEMYRRKMACDIELAKLKKQAKAEKRLQKSAKEFAAPNANKFTVPTAKEFAVPNANKPLDDILA</sequence>
<name>A0A811SC23_9POAL</name>